<feature type="domain" description="ABC transmembrane type-1" evidence="10">
    <location>
        <begin position="17"/>
        <end position="218"/>
    </location>
</feature>
<proteinExistence type="inferred from homology"/>
<feature type="transmembrane region" description="Helical" evidence="9">
    <location>
        <begin position="20"/>
        <end position="41"/>
    </location>
</feature>
<dbReference type="PANTHER" id="PTHR30614:SF10">
    <property type="entry name" value="ARGININE ABC TRANSPORTER PERMEASE PROTEIN ARTM"/>
    <property type="match status" value="1"/>
</dbReference>
<keyword evidence="3 9" id="KW-0813">Transport</keyword>
<evidence type="ECO:0000313" key="12">
    <source>
        <dbReference type="Proteomes" id="UP000464751"/>
    </source>
</evidence>
<keyword evidence="12" id="KW-1185">Reference proteome</keyword>
<dbReference type="Gene3D" id="1.10.3720.10">
    <property type="entry name" value="MetI-like"/>
    <property type="match status" value="1"/>
</dbReference>
<evidence type="ECO:0000256" key="3">
    <source>
        <dbReference type="ARBA" id="ARBA00022448"/>
    </source>
</evidence>
<dbReference type="GO" id="GO:0022857">
    <property type="term" value="F:transmembrane transporter activity"/>
    <property type="evidence" value="ECO:0007669"/>
    <property type="project" value="InterPro"/>
</dbReference>
<evidence type="ECO:0000256" key="1">
    <source>
        <dbReference type="ARBA" id="ARBA00004429"/>
    </source>
</evidence>
<organism evidence="11 12">
    <name type="scientific">Ancylobacter pratisalsi</name>
    <dbReference type="NCBI Taxonomy" id="1745854"/>
    <lineage>
        <taxon>Bacteria</taxon>
        <taxon>Pseudomonadati</taxon>
        <taxon>Pseudomonadota</taxon>
        <taxon>Alphaproteobacteria</taxon>
        <taxon>Hyphomicrobiales</taxon>
        <taxon>Xanthobacteraceae</taxon>
        <taxon>Ancylobacter</taxon>
    </lineage>
</organism>
<dbReference type="InterPro" id="IPR035906">
    <property type="entry name" value="MetI-like_sf"/>
</dbReference>
<dbReference type="GO" id="GO:0006865">
    <property type="term" value="P:amino acid transport"/>
    <property type="evidence" value="ECO:0007669"/>
    <property type="project" value="TreeGrafter"/>
</dbReference>
<dbReference type="Pfam" id="PF00528">
    <property type="entry name" value="BPD_transp_1"/>
    <property type="match status" value="1"/>
</dbReference>
<keyword evidence="5" id="KW-0997">Cell inner membrane</keyword>
<protein>
    <submittedName>
        <fullName evidence="11">ABC transporter permease subunit</fullName>
    </submittedName>
</protein>
<evidence type="ECO:0000313" key="11">
    <source>
        <dbReference type="EMBL" id="QIB33135.1"/>
    </source>
</evidence>
<evidence type="ECO:0000256" key="8">
    <source>
        <dbReference type="ARBA" id="ARBA00023136"/>
    </source>
</evidence>
<dbReference type="AlphaFoldDB" id="A0A6P1YJ20"/>
<dbReference type="GO" id="GO:0043190">
    <property type="term" value="C:ATP-binding cassette (ABC) transporter complex"/>
    <property type="evidence" value="ECO:0007669"/>
    <property type="project" value="InterPro"/>
</dbReference>
<evidence type="ECO:0000256" key="6">
    <source>
        <dbReference type="ARBA" id="ARBA00022692"/>
    </source>
</evidence>
<dbReference type="PANTHER" id="PTHR30614">
    <property type="entry name" value="MEMBRANE COMPONENT OF AMINO ACID ABC TRANSPORTER"/>
    <property type="match status" value="1"/>
</dbReference>
<keyword evidence="7 9" id="KW-1133">Transmembrane helix</keyword>
<evidence type="ECO:0000259" key="10">
    <source>
        <dbReference type="PROSITE" id="PS50928"/>
    </source>
</evidence>
<keyword evidence="4" id="KW-1003">Cell membrane</keyword>
<keyword evidence="8 9" id="KW-0472">Membrane</keyword>
<evidence type="ECO:0000256" key="9">
    <source>
        <dbReference type="RuleBase" id="RU363032"/>
    </source>
</evidence>
<comment type="similarity">
    <text evidence="2">Belongs to the binding-protein-dependent transport system permease family. HisMQ subfamily.</text>
</comment>
<dbReference type="KEGG" id="apra:G3A50_05005"/>
<keyword evidence="6 9" id="KW-0812">Transmembrane</keyword>
<dbReference type="InterPro" id="IPR043429">
    <property type="entry name" value="ArtM/GltK/GlnP/TcyL/YhdX-like"/>
</dbReference>
<name>A0A6P1YJ20_9HYPH</name>
<reference evidence="11 12" key="1">
    <citation type="submission" date="2020-02" db="EMBL/GenBank/DDBJ databases">
        <authorList>
            <person name="Li G."/>
        </authorList>
    </citation>
    <scope>NUCLEOTIDE SEQUENCE [LARGE SCALE GENOMIC DNA]</scope>
    <source>
        <strain evidence="11 12">DSM 102029</strain>
    </source>
</reference>
<evidence type="ECO:0000256" key="7">
    <source>
        <dbReference type="ARBA" id="ARBA00022989"/>
    </source>
</evidence>
<sequence>MDFELLHEAFPLLLKGAQLTVLISVVGVLVGLPAGIALALLRTSANRRLRFLVRLADGYAALFRGTPMLVQVFVLYYGLAQIGMIRQTPVLWWLISDALRCAMLAVVLNTAAYTSEIFRTAFLSVPRGVMEAAEACGLSRLHAFLLVRLPLAVRQALPSYGNEAAIIVKESSLASTITVLEITGHAKRLMSETFAIIEIFVMASVFYVVINFTVLGLMRLVEMRLRTPGHAVARRR</sequence>
<dbReference type="RefSeq" id="WP_163074233.1">
    <property type="nucleotide sequence ID" value="NZ_CP048630.1"/>
</dbReference>
<dbReference type="CDD" id="cd06261">
    <property type="entry name" value="TM_PBP2"/>
    <property type="match status" value="1"/>
</dbReference>
<evidence type="ECO:0000256" key="5">
    <source>
        <dbReference type="ARBA" id="ARBA00022519"/>
    </source>
</evidence>
<dbReference type="EMBL" id="CP048630">
    <property type="protein sequence ID" value="QIB33135.1"/>
    <property type="molecule type" value="Genomic_DNA"/>
</dbReference>
<dbReference type="PROSITE" id="PS50928">
    <property type="entry name" value="ABC_TM1"/>
    <property type="match status" value="1"/>
</dbReference>
<dbReference type="InterPro" id="IPR010065">
    <property type="entry name" value="AA_ABC_transptr_permease_3TM"/>
</dbReference>
<evidence type="ECO:0000256" key="2">
    <source>
        <dbReference type="ARBA" id="ARBA00010072"/>
    </source>
</evidence>
<dbReference type="Proteomes" id="UP000464751">
    <property type="component" value="Chromosome"/>
</dbReference>
<accession>A0A6P1YJ20</accession>
<feature type="transmembrane region" description="Helical" evidence="9">
    <location>
        <begin position="194"/>
        <end position="218"/>
    </location>
</feature>
<dbReference type="SUPFAM" id="SSF161098">
    <property type="entry name" value="MetI-like"/>
    <property type="match status" value="1"/>
</dbReference>
<dbReference type="NCBIfam" id="TIGR01726">
    <property type="entry name" value="HEQRo_perm_3TM"/>
    <property type="match status" value="1"/>
</dbReference>
<feature type="transmembrane region" description="Helical" evidence="9">
    <location>
        <begin position="61"/>
        <end position="79"/>
    </location>
</feature>
<evidence type="ECO:0000256" key="4">
    <source>
        <dbReference type="ARBA" id="ARBA00022475"/>
    </source>
</evidence>
<gene>
    <name evidence="11" type="ORF">G3A50_05005</name>
</gene>
<dbReference type="InterPro" id="IPR000515">
    <property type="entry name" value="MetI-like"/>
</dbReference>
<comment type="subcellular location">
    <subcellularLocation>
        <location evidence="1">Cell inner membrane</location>
        <topology evidence="1">Multi-pass membrane protein</topology>
    </subcellularLocation>
    <subcellularLocation>
        <location evidence="9">Cell membrane</location>
        <topology evidence="9">Multi-pass membrane protein</topology>
    </subcellularLocation>
</comment>